<feature type="transmembrane region" description="Helical" evidence="9">
    <location>
        <begin position="37"/>
        <end position="60"/>
    </location>
</feature>
<evidence type="ECO:0000256" key="5">
    <source>
        <dbReference type="ARBA" id="ARBA00022989"/>
    </source>
</evidence>
<dbReference type="InterPro" id="IPR011527">
    <property type="entry name" value="ABC1_TM_dom"/>
</dbReference>
<evidence type="ECO:0000256" key="8">
    <source>
        <dbReference type="SAM" id="MobiDB-lite"/>
    </source>
</evidence>
<dbReference type="PROSITE" id="PS50893">
    <property type="entry name" value="ABC_TRANSPORTER_2"/>
    <property type="match status" value="1"/>
</dbReference>
<dbReference type="PROSITE" id="PS00211">
    <property type="entry name" value="ABC_TRANSPORTER_1"/>
    <property type="match status" value="1"/>
</dbReference>
<feature type="domain" description="ABC transmembrane type-1" evidence="11">
    <location>
        <begin position="42"/>
        <end position="324"/>
    </location>
</feature>
<dbReference type="PATRIC" id="fig|1220535.3.peg.462"/>
<evidence type="ECO:0008006" key="14">
    <source>
        <dbReference type="Google" id="ProtNLM"/>
    </source>
</evidence>
<dbReference type="InterPro" id="IPR017871">
    <property type="entry name" value="ABC_transporter-like_CS"/>
</dbReference>
<dbReference type="EMBL" id="ALYF01000002">
    <property type="protein sequence ID" value="EJW22072.1"/>
    <property type="molecule type" value="Genomic_DNA"/>
</dbReference>
<evidence type="ECO:0000256" key="3">
    <source>
        <dbReference type="ARBA" id="ARBA00022741"/>
    </source>
</evidence>
<dbReference type="SUPFAM" id="SSF52540">
    <property type="entry name" value="P-loop containing nucleoside triphosphate hydrolases"/>
    <property type="match status" value="1"/>
</dbReference>
<evidence type="ECO:0000256" key="9">
    <source>
        <dbReference type="SAM" id="Phobius"/>
    </source>
</evidence>
<feature type="transmembrane region" description="Helical" evidence="9">
    <location>
        <begin position="80"/>
        <end position="102"/>
    </location>
</feature>
<evidence type="ECO:0000256" key="7">
    <source>
        <dbReference type="ARBA" id="ARBA00024725"/>
    </source>
</evidence>
<evidence type="ECO:0000259" key="10">
    <source>
        <dbReference type="PROSITE" id="PS50893"/>
    </source>
</evidence>
<dbReference type="GO" id="GO:0016887">
    <property type="term" value="F:ATP hydrolysis activity"/>
    <property type="evidence" value="ECO:0007669"/>
    <property type="project" value="InterPro"/>
</dbReference>
<evidence type="ECO:0000313" key="13">
    <source>
        <dbReference type="Proteomes" id="UP000004836"/>
    </source>
</evidence>
<keyword evidence="3" id="KW-0547">Nucleotide-binding</keyword>
<comment type="caution">
    <text evidence="12">The sequence shown here is derived from an EMBL/GenBank/DDBJ whole genome shotgun (WGS) entry which is preliminary data.</text>
</comment>
<keyword evidence="13" id="KW-1185">Reference proteome</keyword>
<keyword evidence="4" id="KW-0067">ATP-binding</keyword>
<evidence type="ECO:0000256" key="1">
    <source>
        <dbReference type="ARBA" id="ARBA00004651"/>
    </source>
</evidence>
<dbReference type="InterPro" id="IPR003593">
    <property type="entry name" value="AAA+_ATPase"/>
</dbReference>
<feature type="domain" description="ABC transporter" evidence="10">
    <location>
        <begin position="359"/>
        <end position="595"/>
    </location>
</feature>
<evidence type="ECO:0000259" key="11">
    <source>
        <dbReference type="PROSITE" id="PS50929"/>
    </source>
</evidence>
<dbReference type="OrthoDB" id="5288404at2"/>
<keyword evidence="2 9" id="KW-0812">Transmembrane</keyword>
<dbReference type="SMART" id="SM00382">
    <property type="entry name" value="AAA"/>
    <property type="match status" value="1"/>
</dbReference>
<dbReference type="Pfam" id="PF00005">
    <property type="entry name" value="ABC_tran"/>
    <property type="match status" value="1"/>
</dbReference>
<feature type="transmembrane region" description="Helical" evidence="9">
    <location>
        <begin position="159"/>
        <end position="178"/>
    </location>
</feature>
<protein>
    <recommendedName>
        <fullName evidence="14">ABC transporter</fullName>
    </recommendedName>
</protein>
<feature type="transmembrane region" description="Helical" evidence="9">
    <location>
        <begin position="184"/>
        <end position="203"/>
    </location>
</feature>
<dbReference type="InterPro" id="IPR039421">
    <property type="entry name" value="Type_1_exporter"/>
</dbReference>
<organism evidence="12 13">
    <name type="scientific">alpha proteobacterium IMCC14465</name>
    <dbReference type="NCBI Taxonomy" id="1220535"/>
    <lineage>
        <taxon>Bacteria</taxon>
        <taxon>Pseudomonadati</taxon>
        <taxon>Pseudomonadota</taxon>
        <taxon>Alphaproteobacteria</taxon>
        <taxon>PS1 clade</taxon>
    </lineage>
</organism>
<feature type="transmembrane region" description="Helical" evidence="9">
    <location>
        <begin position="297"/>
        <end position="315"/>
    </location>
</feature>
<dbReference type="GO" id="GO:0005524">
    <property type="term" value="F:ATP binding"/>
    <property type="evidence" value="ECO:0007669"/>
    <property type="project" value="UniProtKB-KW"/>
</dbReference>
<evidence type="ECO:0000313" key="12">
    <source>
        <dbReference type="EMBL" id="EJW22072.1"/>
    </source>
</evidence>
<dbReference type="FunFam" id="3.40.50.300:FF:000218">
    <property type="entry name" value="Multidrug ABC transporter ATP-binding protein"/>
    <property type="match status" value="1"/>
</dbReference>
<comment type="function">
    <text evidence="7">Part of an ABC transporter complex. Transmembrane domains (TMD) form a pore in the inner membrane and the ATP-binding domain (NBD) is responsible for energy generation.</text>
</comment>
<dbReference type="Gene3D" id="3.40.50.300">
    <property type="entry name" value="P-loop containing nucleotide triphosphate hydrolases"/>
    <property type="match status" value="1"/>
</dbReference>
<reference evidence="12 13" key="1">
    <citation type="journal article" date="2012" name="J. Bacteriol.">
        <title>Genome Sequence of Strain IMCC14465, Isolated from the East Sea, Belonging to the PS1 Clade of Alphaproteobacteria.</title>
        <authorList>
            <person name="Yang S.J."/>
            <person name="Kang I."/>
            <person name="Cho J.C."/>
        </authorList>
    </citation>
    <scope>NUCLEOTIDE SEQUENCE [LARGE SCALE GENOMIC DNA]</scope>
    <source>
        <strain evidence="12 13">IMCC14465</strain>
    </source>
</reference>
<dbReference type="GO" id="GO:0015421">
    <property type="term" value="F:ABC-type oligopeptide transporter activity"/>
    <property type="evidence" value="ECO:0007669"/>
    <property type="project" value="TreeGrafter"/>
</dbReference>
<feature type="transmembrane region" description="Helical" evidence="9">
    <location>
        <begin position="264"/>
        <end position="285"/>
    </location>
</feature>
<keyword evidence="6 9" id="KW-0472">Membrane</keyword>
<gene>
    <name evidence="12" type="ORF">IMCC14465_04660</name>
</gene>
<dbReference type="InterPro" id="IPR027417">
    <property type="entry name" value="P-loop_NTPase"/>
</dbReference>
<accession>J9DYK4</accession>
<dbReference type="NCBIfam" id="TIGR02204">
    <property type="entry name" value="MsbA_rel"/>
    <property type="match status" value="1"/>
</dbReference>
<dbReference type="InterPro" id="IPR011918">
    <property type="entry name" value="ABC_MsbA_ATP-bd"/>
</dbReference>
<proteinExistence type="predicted"/>
<dbReference type="eggNOG" id="COG1132">
    <property type="taxonomic scope" value="Bacteria"/>
</dbReference>
<dbReference type="Gene3D" id="1.20.1560.10">
    <property type="entry name" value="ABC transporter type 1, transmembrane domain"/>
    <property type="match status" value="1"/>
</dbReference>
<dbReference type="CDD" id="cd03249">
    <property type="entry name" value="ABC_MTABC3_MDL1_MDL2"/>
    <property type="match status" value="1"/>
</dbReference>
<dbReference type="PANTHER" id="PTHR43394:SF1">
    <property type="entry name" value="ATP-BINDING CASSETTE SUB-FAMILY B MEMBER 10, MITOCHONDRIAL"/>
    <property type="match status" value="1"/>
</dbReference>
<dbReference type="GO" id="GO:0005886">
    <property type="term" value="C:plasma membrane"/>
    <property type="evidence" value="ECO:0007669"/>
    <property type="project" value="UniProtKB-SubCell"/>
</dbReference>
<name>J9DYK4_9PROT</name>
<dbReference type="SUPFAM" id="SSF90123">
    <property type="entry name" value="ABC transporter transmembrane region"/>
    <property type="match status" value="1"/>
</dbReference>
<feature type="region of interest" description="Disordered" evidence="8">
    <location>
        <begin position="1"/>
        <end position="20"/>
    </location>
</feature>
<evidence type="ECO:0000256" key="6">
    <source>
        <dbReference type="ARBA" id="ARBA00023136"/>
    </source>
</evidence>
<dbReference type="CDD" id="cd18575">
    <property type="entry name" value="ABC_6TM_bac_exporter_ABCB8_10_like"/>
    <property type="match status" value="1"/>
</dbReference>
<dbReference type="AlphaFoldDB" id="J9DYK4"/>
<dbReference type="InterPro" id="IPR036640">
    <property type="entry name" value="ABC1_TM_sf"/>
</dbReference>
<keyword evidence="5 9" id="KW-1133">Transmembrane helix</keyword>
<dbReference type="PANTHER" id="PTHR43394">
    <property type="entry name" value="ATP-DEPENDENT PERMEASE MDL1, MITOCHONDRIAL"/>
    <property type="match status" value="1"/>
</dbReference>
<sequence>MSDSVHPAQKLEEQARRRQKSKNVRPLKALMPFIVQYPWRVLGAFISLVLAAASTLTLPVAVRYVIDNGFSGTDAAAVDIYFKAMMAVAVVIGIASASRFYFVSWLGERVTSDLRLAVYNHITKLSPSFFEVTKTGEVLSRLTADTTLIKTVIGSSASIALRNMFMFIGAAFMLSITSPSLSSLAVLILPMVIVPMILFGRMVRRLSRDSQDRIADTSAMASETIQSIQVVQAFTHEEEDRRKFSGIVESSFATARMRVLARSLLTALAFTLVFAGVVGILWLGAQKVVSGDMSSGMLGQFIIYAILCSTAIAALSEVWGDIQLAAGATERLVEILNVEPQIKAPQNPVNIPTRVEGHVDFKDVVFHYPTRPQIAALDGFSFSVSPGETVALVGPSGAGKSTVFQLLMRFYDPTDGFVGLDDVNLQQADPLDIRQQISIVPQETVIFADTVYQNILFGRPSASANEVYAAADKALADEFVRQLPEGYDTKLGERGVTLSGGQRQRIAIARAILRNAPLLLLDEATSALDAESEKVVQTALERLMEGRTTLVIAHRLATVLKADRIIVMDAGKVIATGTHAQLLEQEGLYRRLANLQFGESKGNLQVIQT</sequence>
<dbReference type="InterPro" id="IPR003439">
    <property type="entry name" value="ABC_transporter-like_ATP-bd"/>
</dbReference>
<dbReference type="PROSITE" id="PS50929">
    <property type="entry name" value="ABC_TM1F"/>
    <property type="match status" value="1"/>
</dbReference>
<comment type="subcellular location">
    <subcellularLocation>
        <location evidence="1">Cell membrane</location>
        <topology evidence="1">Multi-pass membrane protein</topology>
    </subcellularLocation>
</comment>
<dbReference type="Pfam" id="PF00664">
    <property type="entry name" value="ABC_membrane"/>
    <property type="match status" value="1"/>
</dbReference>
<dbReference type="GO" id="GO:0090374">
    <property type="term" value="P:oligopeptide export from mitochondrion"/>
    <property type="evidence" value="ECO:0007669"/>
    <property type="project" value="TreeGrafter"/>
</dbReference>
<dbReference type="STRING" id="1220535.IMCC14465_04660"/>
<dbReference type="Proteomes" id="UP000004836">
    <property type="component" value="Unassembled WGS sequence"/>
</dbReference>
<evidence type="ECO:0000256" key="4">
    <source>
        <dbReference type="ARBA" id="ARBA00022840"/>
    </source>
</evidence>
<evidence type="ECO:0000256" key="2">
    <source>
        <dbReference type="ARBA" id="ARBA00022692"/>
    </source>
</evidence>